<dbReference type="SMART" id="SM00354">
    <property type="entry name" value="HTH_LACI"/>
    <property type="match status" value="1"/>
</dbReference>
<keyword evidence="2" id="KW-0238">DNA-binding</keyword>
<keyword evidence="6" id="KW-1185">Reference proteome</keyword>
<protein>
    <submittedName>
        <fullName evidence="5">LacI family transcriptional regulator</fullName>
    </submittedName>
</protein>
<reference evidence="5 6" key="1">
    <citation type="submission" date="2019-01" db="EMBL/GenBank/DDBJ databases">
        <title>Agromyces.</title>
        <authorList>
            <person name="Li J."/>
        </authorList>
    </citation>
    <scope>NUCLEOTIDE SEQUENCE [LARGE SCALE GENOMIC DNA]</scope>
    <source>
        <strain evidence="5 6">DSM 15934</strain>
    </source>
</reference>
<keyword evidence="1" id="KW-0805">Transcription regulation</keyword>
<dbReference type="GO" id="GO:0003700">
    <property type="term" value="F:DNA-binding transcription factor activity"/>
    <property type="evidence" value="ECO:0007669"/>
    <property type="project" value="TreeGrafter"/>
</dbReference>
<evidence type="ECO:0000313" key="6">
    <source>
        <dbReference type="Proteomes" id="UP000293865"/>
    </source>
</evidence>
<evidence type="ECO:0000256" key="3">
    <source>
        <dbReference type="ARBA" id="ARBA00023163"/>
    </source>
</evidence>
<evidence type="ECO:0000313" key="5">
    <source>
        <dbReference type="EMBL" id="RXZ68855.1"/>
    </source>
</evidence>
<dbReference type="Pfam" id="PF00532">
    <property type="entry name" value="Peripla_BP_1"/>
    <property type="match status" value="1"/>
</dbReference>
<dbReference type="Gene3D" id="1.10.260.40">
    <property type="entry name" value="lambda repressor-like DNA-binding domains"/>
    <property type="match status" value="1"/>
</dbReference>
<dbReference type="InterPro" id="IPR001761">
    <property type="entry name" value="Peripla_BP/Lac1_sug-bd_dom"/>
</dbReference>
<dbReference type="PRINTS" id="PR00036">
    <property type="entry name" value="HTHLACI"/>
</dbReference>
<dbReference type="CDD" id="cd01392">
    <property type="entry name" value="HTH_LacI"/>
    <property type="match status" value="1"/>
</dbReference>
<dbReference type="SUPFAM" id="SSF47413">
    <property type="entry name" value="lambda repressor-like DNA-binding domains"/>
    <property type="match status" value="1"/>
</dbReference>
<dbReference type="AlphaFoldDB" id="A0A4Q2KTK8"/>
<dbReference type="Pfam" id="PF00356">
    <property type="entry name" value="LacI"/>
    <property type="match status" value="1"/>
</dbReference>
<comment type="caution">
    <text evidence="5">The sequence shown here is derived from an EMBL/GenBank/DDBJ whole genome shotgun (WGS) entry which is preliminary data.</text>
</comment>
<dbReference type="PROSITE" id="PS50932">
    <property type="entry name" value="HTH_LACI_2"/>
    <property type="match status" value="1"/>
</dbReference>
<keyword evidence="3" id="KW-0804">Transcription</keyword>
<dbReference type="Proteomes" id="UP000293865">
    <property type="component" value="Unassembled WGS sequence"/>
</dbReference>
<dbReference type="Gene3D" id="3.40.50.2300">
    <property type="match status" value="2"/>
</dbReference>
<feature type="domain" description="HTH lacI-type" evidence="4">
    <location>
        <begin position="2"/>
        <end position="55"/>
    </location>
</feature>
<dbReference type="PANTHER" id="PTHR30146">
    <property type="entry name" value="LACI-RELATED TRANSCRIPTIONAL REPRESSOR"/>
    <property type="match status" value="1"/>
</dbReference>
<gene>
    <name evidence="5" type="ORF">ESP51_12915</name>
</gene>
<dbReference type="InterPro" id="IPR010982">
    <property type="entry name" value="Lambda_DNA-bd_dom_sf"/>
</dbReference>
<dbReference type="GO" id="GO:0000976">
    <property type="term" value="F:transcription cis-regulatory region binding"/>
    <property type="evidence" value="ECO:0007669"/>
    <property type="project" value="TreeGrafter"/>
</dbReference>
<dbReference type="RefSeq" id="WP_129521309.1">
    <property type="nucleotide sequence ID" value="NZ_SDPN01000024.1"/>
</dbReference>
<dbReference type="EMBL" id="SDPN01000024">
    <property type="protein sequence ID" value="RXZ68855.1"/>
    <property type="molecule type" value="Genomic_DNA"/>
</dbReference>
<evidence type="ECO:0000256" key="1">
    <source>
        <dbReference type="ARBA" id="ARBA00023015"/>
    </source>
</evidence>
<evidence type="ECO:0000256" key="2">
    <source>
        <dbReference type="ARBA" id="ARBA00023125"/>
    </source>
</evidence>
<accession>A0A4Q2KTK8</accession>
<proteinExistence type="predicted"/>
<dbReference type="InterPro" id="IPR000843">
    <property type="entry name" value="HTH_LacI"/>
</dbReference>
<dbReference type="SUPFAM" id="SSF53822">
    <property type="entry name" value="Periplasmic binding protein-like I"/>
    <property type="match status" value="1"/>
</dbReference>
<dbReference type="InterPro" id="IPR028082">
    <property type="entry name" value="Peripla_BP_I"/>
</dbReference>
<sequence>MATIYEVAKLAGVSPATVSRVFNSNNVSEEKAGLVRAAAAQLAYTPNRTARTLRRRHSEIIALIIPDIENPFFTSLARGVEDAARSAGFSVVLCNSDEDVAKEAQYIDIAVLENMAGIIIAAASDASDLHPLLSRSRPVVAVDRGPHGLDIDAVMVDNRAGGMAATSALVTHGFKRIGCITGPSDVETAQHRADGWRDGLRSAGLTPDEALLEHANYRVDGGRAAMQRLLALPEPPDAVFVANNLMSVGALQVLYDTGSSPETFGFAAFGDLPFAALAPAGMTVVHVPARAMGRTAATMLLDRINGDDRPPRTVVLRNEVSTNPENALAHVR</sequence>
<evidence type="ECO:0000259" key="4">
    <source>
        <dbReference type="PROSITE" id="PS50932"/>
    </source>
</evidence>
<organism evidence="5 6">
    <name type="scientific">Agromyces albus</name>
    <dbReference type="NCBI Taxonomy" id="205332"/>
    <lineage>
        <taxon>Bacteria</taxon>
        <taxon>Bacillati</taxon>
        <taxon>Actinomycetota</taxon>
        <taxon>Actinomycetes</taxon>
        <taxon>Micrococcales</taxon>
        <taxon>Microbacteriaceae</taxon>
        <taxon>Agromyces</taxon>
    </lineage>
</organism>
<dbReference type="CDD" id="cd06267">
    <property type="entry name" value="PBP1_LacI_sugar_binding-like"/>
    <property type="match status" value="1"/>
</dbReference>
<name>A0A4Q2KTK8_9MICO</name>
<dbReference type="OrthoDB" id="37081at2"/>
<dbReference type="PANTHER" id="PTHR30146:SF109">
    <property type="entry name" value="HTH-TYPE TRANSCRIPTIONAL REGULATOR GALS"/>
    <property type="match status" value="1"/>
</dbReference>